<evidence type="ECO:0000313" key="1">
    <source>
        <dbReference type="EMBL" id="EJK77387.1"/>
    </source>
</evidence>
<comment type="caution">
    <text evidence="1">The sequence shown here is derived from an EMBL/GenBank/DDBJ whole genome shotgun (WGS) entry which is preliminary data.</text>
</comment>
<proteinExistence type="predicted"/>
<name>K0TR91_THAOC</name>
<dbReference type="EMBL" id="AGNL01000948">
    <property type="protein sequence ID" value="EJK77387.1"/>
    <property type="molecule type" value="Genomic_DNA"/>
</dbReference>
<keyword evidence="2" id="KW-1185">Reference proteome</keyword>
<dbReference type="Proteomes" id="UP000266841">
    <property type="component" value="Unassembled WGS sequence"/>
</dbReference>
<accession>K0TR91</accession>
<organism evidence="1 2">
    <name type="scientific">Thalassiosira oceanica</name>
    <name type="common">Marine diatom</name>
    <dbReference type="NCBI Taxonomy" id="159749"/>
    <lineage>
        <taxon>Eukaryota</taxon>
        <taxon>Sar</taxon>
        <taxon>Stramenopiles</taxon>
        <taxon>Ochrophyta</taxon>
        <taxon>Bacillariophyta</taxon>
        <taxon>Coscinodiscophyceae</taxon>
        <taxon>Thalassiosirophycidae</taxon>
        <taxon>Thalassiosirales</taxon>
        <taxon>Thalassiosiraceae</taxon>
        <taxon>Thalassiosira</taxon>
    </lineage>
</organism>
<reference evidence="1 2" key="1">
    <citation type="journal article" date="2012" name="Genome Biol.">
        <title>Genome and low-iron response of an oceanic diatom adapted to chronic iron limitation.</title>
        <authorList>
            <person name="Lommer M."/>
            <person name="Specht M."/>
            <person name="Roy A.S."/>
            <person name="Kraemer L."/>
            <person name="Andreson R."/>
            <person name="Gutowska M.A."/>
            <person name="Wolf J."/>
            <person name="Bergner S.V."/>
            <person name="Schilhabel M.B."/>
            <person name="Klostermeier U.C."/>
            <person name="Beiko R.G."/>
            <person name="Rosenstiel P."/>
            <person name="Hippler M."/>
            <person name="Laroche J."/>
        </authorList>
    </citation>
    <scope>NUCLEOTIDE SEQUENCE [LARGE SCALE GENOMIC DNA]</scope>
    <source>
        <strain evidence="1 2">CCMP1005</strain>
    </source>
</reference>
<dbReference type="AlphaFoldDB" id="K0TR91"/>
<gene>
    <name evidence="1" type="ORF">THAOC_00786</name>
</gene>
<sequence length="410" mass="46145">MNVDWDEQLRLIAVIDNPSDMIDSNTDRSHTWDDISGMCNTSMGMDVLKYASNLLEAENAEIVKKIDITTMPFRDSFSVMFGLIVYYKKFLNLPPKSSSLFFQNLMQPPGVNLHRDGFTGLLRKDEYDLFGLSARAKKRKGDEKQTGIDRDRLVHRSIVAAGSTGKDLEECLERMEEATLRDRNNGFVVITDPKEISDKSRHFVRSARGEGFIDKVLTDMYEDKFRSKAANSGNKDNHNTSAYANLTTLDGELTHYKETGYEFFAQGAGSADINNPNWGKDFLVTTPSGEKIYKKMIIPSAGPLTYKDVLTGEVKTIDFDPRYFVAGAAAGNLKQRCSKSKYDQAVKAAEKQAAKGKASKRKKTVWFPDHQFQIKRGMAKFEQGKIVAVNEHNIIQGRFVRGGDGVIYYD</sequence>
<evidence type="ECO:0000313" key="2">
    <source>
        <dbReference type="Proteomes" id="UP000266841"/>
    </source>
</evidence>
<protein>
    <submittedName>
        <fullName evidence="1">Uncharacterized protein</fullName>
    </submittedName>
</protein>